<dbReference type="EMBL" id="BRVS01000004">
    <property type="protein sequence ID" value="GLB66473.1"/>
    <property type="molecule type" value="Genomic_DNA"/>
</dbReference>
<comment type="caution">
    <text evidence="1">The sequence shown here is derived from an EMBL/GenBank/DDBJ whole genome shotgun (WGS) entry which is preliminary data.</text>
</comment>
<reference evidence="1 2" key="1">
    <citation type="journal article" date="2023" name="Int. J. Syst. Evol. Microbiol.">
        <title>Arthrobacter mangrovi sp. nov., an actinobacterium isolated from the rhizosphere of a mangrove.</title>
        <authorList>
            <person name="Hamada M."/>
            <person name="Saitou S."/>
            <person name="Enomoto N."/>
            <person name="Nanri K."/>
            <person name="Hidaka K."/>
            <person name="Miura T."/>
            <person name="Tamura T."/>
        </authorList>
    </citation>
    <scope>NUCLEOTIDE SEQUENCE [LARGE SCALE GENOMIC DNA]</scope>
    <source>
        <strain evidence="1 2">NBRC 112813</strain>
    </source>
</reference>
<keyword evidence="2" id="KW-1185">Reference proteome</keyword>
<protein>
    <submittedName>
        <fullName evidence="1">Uncharacterized protein</fullName>
    </submittedName>
</protein>
<evidence type="ECO:0000313" key="2">
    <source>
        <dbReference type="Proteomes" id="UP001209654"/>
    </source>
</evidence>
<sequence>MAGAVGELDALTKHGAGLRDGSGPKLLEDLCAQAFEARLLCKDVEGRQWKLLQLIREIRGEDTSRRYRAGVDPHYPVDKLRASVQDEADGSVSPTVGDENRRLITLFSNDAQNCFSLGVEGSSRTLRIVCVETRQCHRDGTRVVGFQVFKNFVPGPGTQPVAGDEDDRRAAHSSCHVPTLAGRTDNGMSLFMS</sequence>
<gene>
    <name evidence="1" type="ORF">AHIS1636_09120</name>
</gene>
<name>A0ABQ5MR88_9MICC</name>
<evidence type="ECO:0000313" key="1">
    <source>
        <dbReference type="EMBL" id="GLB66473.1"/>
    </source>
</evidence>
<dbReference type="Proteomes" id="UP001209654">
    <property type="component" value="Unassembled WGS sequence"/>
</dbReference>
<accession>A0ABQ5MR88</accession>
<proteinExistence type="predicted"/>
<organism evidence="1 2">
    <name type="scientific">Arthrobacter mangrovi</name>
    <dbReference type="NCBI Taxonomy" id="2966350"/>
    <lineage>
        <taxon>Bacteria</taxon>
        <taxon>Bacillati</taxon>
        <taxon>Actinomycetota</taxon>
        <taxon>Actinomycetes</taxon>
        <taxon>Micrococcales</taxon>
        <taxon>Micrococcaceae</taxon>
        <taxon>Arthrobacter</taxon>
    </lineage>
</organism>